<evidence type="ECO:0000313" key="1">
    <source>
        <dbReference type="EMBL" id="ASJ15122.1"/>
    </source>
</evidence>
<dbReference type="Proteomes" id="UP000250085">
    <property type="component" value="Chromosome"/>
</dbReference>
<dbReference type="EMBL" id="CP015106">
    <property type="protein sequence ID" value="ASJ15122.1"/>
    <property type="molecule type" value="Genomic_DNA"/>
</dbReference>
<accession>A0A2Z2N6E6</accession>
<keyword evidence="2" id="KW-1185">Reference proteome</keyword>
<evidence type="ECO:0000313" key="2">
    <source>
        <dbReference type="Proteomes" id="UP000250085"/>
    </source>
</evidence>
<dbReference type="AlphaFoldDB" id="A0A2Z2N6E6"/>
<reference evidence="1 2" key="1">
    <citation type="submission" date="2016-04" db="EMBL/GenBank/DDBJ databases">
        <title>Complete genome sequence of Thermococcus radiotolerans type strain EJ2.</title>
        <authorList>
            <person name="Oger P.M."/>
        </authorList>
    </citation>
    <scope>NUCLEOTIDE SEQUENCE [LARGE SCALE GENOMIC DNA]</scope>
    <source>
        <strain evidence="1 2">EJ2</strain>
    </source>
</reference>
<sequence>MNGSIVHEGCMGTATTPKARIYLASGGRTLRASKWTTGSIEAPTSGKASFGVSNVPPSVKDVRTTVRTALAQARAEGVRA</sequence>
<proteinExistence type="predicted"/>
<name>A0A2Z2N6E6_9EURY</name>
<protein>
    <submittedName>
        <fullName evidence="1">Uncharacterized protein</fullName>
    </submittedName>
</protein>
<gene>
    <name evidence="1" type="ORF">A3L10_08280</name>
</gene>
<organism evidence="1 2">
    <name type="scientific">Thermococcus radiotolerans</name>
    <dbReference type="NCBI Taxonomy" id="187880"/>
    <lineage>
        <taxon>Archaea</taxon>
        <taxon>Methanobacteriati</taxon>
        <taxon>Methanobacteriota</taxon>
        <taxon>Thermococci</taxon>
        <taxon>Thermococcales</taxon>
        <taxon>Thermococcaceae</taxon>
        <taxon>Thermococcus</taxon>
    </lineage>
</organism>
<dbReference type="KEGG" id="trl:A3L10_08280"/>